<dbReference type="AlphaFoldDB" id="A0A6G1GTK0"/>
<dbReference type="Proteomes" id="UP000800041">
    <property type="component" value="Unassembled WGS sequence"/>
</dbReference>
<evidence type="ECO:0000313" key="2">
    <source>
        <dbReference type="EMBL" id="KAF1984079.1"/>
    </source>
</evidence>
<reference evidence="2" key="1">
    <citation type="journal article" date="2020" name="Stud. Mycol.">
        <title>101 Dothideomycetes genomes: a test case for predicting lifestyles and emergence of pathogens.</title>
        <authorList>
            <person name="Haridas S."/>
            <person name="Albert R."/>
            <person name="Binder M."/>
            <person name="Bloem J."/>
            <person name="Labutti K."/>
            <person name="Salamov A."/>
            <person name="Andreopoulos B."/>
            <person name="Baker S."/>
            <person name="Barry K."/>
            <person name="Bills G."/>
            <person name="Bluhm B."/>
            <person name="Cannon C."/>
            <person name="Castanera R."/>
            <person name="Culley D."/>
            <person name="Daum C."/>
            <person name="Ezra D."/>
            <person name="Gonzalez J."/>
            <person name="Henrissat B."/>
            <person name="Kuo A."/>
            <person name="Liang C."/>
            <person name="Lipzen A."/>
            <person name="Lutzoni F."/>
            <person name="Magnuson J."/>
            <person name="Mondo S."/>
            <person name="Nolan M."/>
            <person name="Ohm R."/>
            <person name="Pangilinan J."/>
            <person name="Park H.-J."/>
            <person name="Ramirez L."/>
            <person name="Alfaro M."/>
            <person name="Sun H."/>
            <person name="Tritt A."/>
            <person name="Yoshinaga Y."/>
            <person name="Zwiers L.-H."/>
            <person name="Turgeon B."/>
            <person name="Goodwin S."/>
            <person name="Spatafora J."/>
            <person name="Crous P."/>
            <person name="Grigoriev I."/>
        </authorList>
    </citation>
    <scope>NUCLEOTIDE SEQUENCE</scope>
    <source>
        <strain evidence="2">CBS 113979</strain>
    </source>
</reference>
<accession>A0A6G1GTK0</accession>
<dbReference type="EMBL" id="ML977170">
    <property type="protein sequence ID" value="KAF1984079.1"/>
    <property type="molecule type" value="Genomic_DNA"/>
</dbReference>
<sequence length="254" mass="27952">MCYPAPPTIAFVPGSFHTPAHFSLMTKALQNEDIPSIAISLPTCGPNAEQFDHKDDIEAICKVLLDLVELQKKDVLFVCHSYGGIPASQSVTGLEKSKRASKGQEGGIIGIVFICSLLVPEGERMAGGKPIEEGLPSHFEYDGSVLRCERDSGDVFYNDLDPSERGQWVDILTPQSGKAFTFPTSGTCWDLDIRKAYIMTKADLVVPYYAQEAMVGRVRRPDDQWQLITMEGEVGHSPFLSRVEQLVGILKGLF</sequence>
<evidence type="ECO:0000259" key="1">
    <source>
        <dbReference type="Pfam" id="PF12697"/>
    </source>
</evidence>
<dbReference type="GO" id="GO:0016787">
    <property type="term" value="F:hydrolase activity"/>
    <property type="evidence" value="ECO:0007669"/>
    <property type="project" value="UniProtKB-KW"/>
</dbReference>
<dbReference type="InterPro" id="IPR052897">
    <property type="entry name" value="Sec-Metab_Biosynth_Hydrolase"/>
</dbReference>
<name>A0A6G1GTK0_9PEZI</name>
<dbReference type="PANTHER" id="PTHR37017">
    <property type="entry name" value="AB HYDROLASE-1 DOMAIN-CONTAINING PROTEIN-RELATED"/>
    <property type="match status" value="1"/>
</dbReference>
<organism evidence="2 3">
    <name type="scientific">Aulographum hederae CBS 113979</name>
    <dbReference type="NCBI Taxonomy" id="1176131"/>
    <lineage>
        <taxon>Eukaryota</taxon>
        <taxon>Fungi</taxon>
        <taxon>Dikarya</taxon>
        <taxon>Ascomycota</taxon>
        <taxon>Pezizomycotina</taxon>
        <taxon>Dothideomycetes</taxon>
        <taxon>Pleosporomycetidae</taxon>
        <taxon>Aulographales</taxon>
        <taxon>Aulographaceae</taxon>
    </lineage>
</organism>
<dbReference type="Gene3D" id="3.40.50.1820">
    <property type="entry name" value="alpha/beta hydrolase"/>
    <property type="match status" value="1"/>
</dbReference>
<dbReference type="InterPro" id="IPR029058">
    <property type="entry name" value="AB_hydrolase_fold"/>
</dbReference>
<protein>
    <submittedName>
        <fullName evidence="2">Alpha/beta-hydrolase</fullName>
    </submittedName>
</protein>
<gene>
    <name evidence="2" type="ORF">K402DRAFT_381659</name>
</gene>
<keyword evidence="3" id="KW-1185">Reference proteome</keyword>
<feature type="domain" description="AB hydrolase-1" evidence="1">
    <location>
        <begin position="11"/>
        <end position="247"/>
    </location>
</feature>
<dbReference type="OrthoDB" id="1263307at2759"/>
<evidence type="ECO:0000313" key="3">
    <source>
        <dbReference type="Proteomes" id="UP000800041"/>
    </source>
</evidence>
<dbReference type="Pfam" id="PF12697">
    <property type="entry name" value="Abhydrolase_6"/>
    <property type="match status" value="1"/>
</dbReference>
<dbReference type="InterPro" id="IPR000073">
    <property type="entry name" value="AB_hydrolase_1"/>
</dbReference>
<dbReference type="PANTHER" id="PTHR37017:SF11">
    <property type="entry name" value="ESTERASE_LIPASE_THIOESTERASE DOMAIN-CONTAINING PROTEIN"/>
    <property type="match status" value="1"/>
</dbReference>
<dbReference type="SUPFAM" id="SSF53474">
    <property type="entry name" value="alpha/beta-Hydrolases"/>
    <property type="match status" value="1"/>
</dbReference>
<proteinExistence type="predicted"/>
<keyword evidence="2" id="KW-0378">Hydrolase</keyword>